<keyword evidence="12" id="KW-0645">Protease</keyword>
<dbReference type="Gene3D" id="1.10.8.60">
    <property type="match status" value="1"/>
</dbReference>
<dbReference type="FunFam" id="1.10.8.60:FF:000007">
    <property type="entry name" value="26S proteasome regulatory subunit 4"/>
    <property type="match status" value="1"/>
</dbReference>
<dbReference type="FunFam" id="3.40.50.300:FF:000039">
    <property type="entry name" value="26S proteasome regulatory subunit 4"/>
    <property type="match status" value="1"/>
</dbReference>
<dbReference type="Gene3D" id="2.40.50.140">
    <property type="entry name" value="Nucleic acid-binding proteins"/>
    <property type="match status" value="1"/>
</dbReference>
<dbReference type="GO" id="GO:0006508">
    <property type="term" value="P:proteolysis"/>
    <property type="evidence" value="ECO:0007669"/>
    <property type="project" value="UniProtKB-KW"/>
</dbReference>
<evidence type="ECO:0000256" key="3">
    <source>
        <dbReference type="ARBA" id="ARBA00006914"/>
    </source>
</evidence>
<dbReference type="InterPro" id="IPR041569">
    <property type="entry name" value="AAA_lid_3"/>
</dbReference>
<evidence type="ECO:0000256" key="7">
    <source>
        <dbReference type="ARBA" id="ARBA00022942"/>
    </source>
</evidence>
<dbReference type="GO" id="GO:0005737">
    <property type="term" value="C:cytoplasm"/>
    <property type="evidence" value="ECO:0007669"/>
    <property type="project" value="UniProtKB-SubCell"/>
</dbReference>
<feature type="region of interest" description="Disordered" evidence="10">
    <location>
        <begin position="20"/>
        <end position="55"/>
    </location>
</feature>
<feature type="compositionally biased region" description="Basic and acidic residues" evidence="10">
    <location>
        <begin position="894"/>
        <end position="905"/>
    </location>
</feature>
<keyword evidence="8" id="KW-0539">Nucleus</keyword>
<evidence type="ECO:0000313" key="13">
    <source>
        <dbReference type="Proteomes" id="UP000230605"/>
    </source>
</evidence>
<dbReference type="InterPro" id="IPR011009">
    <property type="entry name" value="Kinase-like_dom_sf"/>
</dbReference>
<dbReference type="SUPFAM" id="SSF56112">
    <property type="entry name" value="Protein kinase-like (PK-like)"/>
    <property type="match status" value="1"/>
</dbReference>
<dbReference type="InterPro" id="IPR032501">
    <property type="entry name" value="Prot_ATP_ID_OB_2nd"/>
</dbReference>
<reference evidence="12 13" key="1">
    <citation type="submission" date="2015-10" db="EMBL/GenBank/DDBJ databases">
        <title>The cercosporin biosynthetic gene cluster was horizontally transferred to several fungal lineages and shown to be expanded in Cercospora beticola based on microsynteny with recipient genomes.</title>
        <authorList>
            <person name="De Jonge R."/>
            <person name="Ebert M.K."/>
            <person name="Suttle J.C."/>
            <person name="Jurick Ii W.M."/>
            <person name="Secor G.A."/>
            <person name="Thomma B.P."/>
            <person name="Van De Peer Y."/>
            <person name="Bolton M.D."/>
        </authorList>
    </citation>
    <scope>NUCLEOTIDE SEQUENCE [LARGE SCALE GENOMIC DNA]</scope>
    <source>
        <strain evidence="12 13">09-40</strain>
    </source>
</reference>
<dbReference type="InterPro" id="IPR003960">
    <property type="entry name" value="ATPase_AAA_CS"/>
</dbReference>
<evidence type="ECO:0000256" key="1">
    <source>
        <dbReference type="ARBA" id="ARBA00004123"/>
    </source>
</evidence>
<evidence type="ECO:0000256" key="2">
    <source>
        <dbReference type="ARBA" id="ARBA00004496"/>
    </source>
</evidence>
<dbReference type="InterPro" id="IPR003959">
    <property type="entry name" value="ATPase_AAA_core"/>
</dbReference>
<dbReference type="GO" id="GO:0005634">
    <property type="term" value="C:nucleus"/>
    <property type="evidence" value="ECO:0007669"/>
    <property type="project" value="UniProtKB-SubCell"/>
</dbReference>
<dbReference type="CDD" id="cd19502">
    <property type="entry name" value="RecA-like_PAN_like"/>
    <property type="match status" value="1"/>
</dbReference>
<evidence type="ECO:0000256" key="5">
    <source>
        <dbReference type="ARBA" id="ARBA00022741"/>
    </source>
</evidence>
<feature type="compositionally biased region" description="Basic and acidic residues" evidence="10">
    <location>
        <begin position="38"/>
        <end position="53"/>
    </location>
</feature>
<comment type="subcellular location">
    <subcellularLocation>
        <location evidence="2">Cytoplasm</location>
    </subcellularLocation>
    <subcellularLocation>
        <location evidence="1">Nucleus</location>
    </subcellularLocation>
</comment>
<dbReference type="EMBL" id="LKMD01000106">
    <property type="protein sequence ID" value="PIA91661.1"/>
    <property type="molecule type" value="Genomic_DNA"/>
</dbReference>
<keyword evidence="4" id="KW-0963">Cytoplasm</keyword>
<evidence type="ECO:0000256" key="8">
    <source>
        <dbReference type="ARBA" id="ARBA00023242"/>
    </source>
</evidence>
<protein>
    <recommendedName>
        <fullName evidence="9">26S proteasome regulatory subunit 4 homolog</fullName>
    </recommendedName>
</protein>
<dbReference type="GO" id="GO:0016887">
    <property type="term" value="F:ATP hydrolysis activity"/>
    <property type="evidence" value="ECO:0007669"/>
    <property type="project" value="InterPro"/>
</dbReference>
<dbReference type="Proteomes" id="UP000230605">
    <property type="component" value="Chromosome 7"/>
</dbReference>
<comment type="similarity">
    <text evidence="3">Belongs to the AAA ATPase family.</text>
</comment>
<dbReference type="Gene3D" id="3.90.1200.10">
    <property type="match status" value="1"/>
</dbReference>
<dbReference type="OrthoDB" id="10003767at2759"/>
<feature type="domain" description="AAA+ ATPase" evidence="11">
    <location>
        <begin position="168"/>
        <end position="307"/>
    </location>
</feature>
<evidence type="ECO:0000256" key="4">
    <source>
        <dbReference type="ARBA" id="ARBA00022490"/>
    </source>
</evidence>
<evidence type="ECO:0000256" key="9">
    <source>
        <dbReference type="ARBA" id="ARBA00068880"/>
    </source>
</evidence>
<evidence type="ECO:0000256" key="6">
    <source>
        <dbReference type="ARBA" id="ARBA00022840"/>
    </source>
</evidence>
<feature type="region of interest" description="Disordered" evidence="10">
    <location>
        <begin position="713"/>
        <end position="732"/>
    </location>
</feature>
<dbReference type="GO" id="GO:0005524">
    <property type="term" value="F:ATP binding"/>
    <property type="evidence" value="ECO:0007669"/>
    <property type="project" value="UniProtKB-KW"/>
</dbReference>
<dbReference type="SMART" id="SM00382">
    <property type="entry name" value="AAA"/>
    <property type="match status" value="1"/>
</dbReference>
<organism evidence="12 13">
    <name type="scientific">Cercospora beticola</name>
    <name type="common">Sugarbeet leaf spot fungus</name>
    <dbReference type="NCBI Taxonomy" id="122368"/>
    <lineage>
        <taxon>Eukaryota</taxon>
        <taxon>Fungi</taxon>
        <taxon>Dikarya</taxon>
        <taxon>Ascomycota</taxon>
        <taxon>Pezizomycotina</taxon>
        <taxon>Dothideomycetes</taxon>
        <taxon>Dothideomycetidae</taxon>
        <taxon>Mycosphaerellales</taxon>
        <taxon>Mycosphaerellaceae</taxon>
        <taxon>Cercospora</taxon>
    </lineage>
</organism>
<evidence type="ECO:0000313" key="12">
    <source>
        <dbReference type="EMBL" id="PIA91661.1"/>
    </source>
</evidence>
<dbReference type="PANTHER" id="PTHR23073">
    <property type="entry name" value="26S PROTEASOME REGULATORY SUBUNIT"/>
    <property type="match status" value="1"/>
</dbReference>
<dbReference type="PROSITE" id="PS00674">
    <property type="entry name" value="AAA"/>
    <property type="match status" value="1"/>
</dbReference>
<dbReference type="Gene3D" id="3.40.50.300">
    <property type="entry name" value="P-loop containing nucleotide triphosphate hydrolases"/>
    <property type="match status" value="1"/>
</dbReference>
<dbReference type="InterPro" id="IPR003593">
    <property type="entry name" value="AAA+_ATPase"/>
</dbReference>
<keyword evidence="12" id="KW-0378">Hydrolase</keyword>
<evidence type="ECO:0000256" key="10">
    <source>
        <dbReference type="SAM" id="MobiDB-lite"/>
    </source>
</evidence>
<name>A0A2G5HGJ8_CERBT</name>
<accession>A0A2G5HGJ8</accession>
<evidence type="ECO:0000259" key="11">
    <source>
        <dbReference type="SMART" id="SM00382"/>
    </source>
</evidence>
<keyword evidence="7" id="KW-0647">Proteasome</keyword>
<dbReference type="InterPro" id="IPR027417">
    <property type="entry name" value="P-loop_NTPase"/>
</dbReference>
<dbReference type="FunFam" id="2.40.50.140:FF:000030">
    <property type="entry name" value="26S protease regulatory subunit 4"/>
    <property type="match status" value="1"/>
</dbReference>
<dbReference type="Pfam" id="PF16450">
    <property type="entry name" value="Prot_ATP_ID_OB_C"/>
    <property type="match status" value="1"/>
</dbReference>
<dbReference type="GO" id="GO:0008540">
    <property type="term" value="C:proteasome regulatory particle, base subcomplex"/>
    <property type="evidence" value="ECO:0007669"/>
    <property type="project" value="UniProtKB-ARBA"/>
</dbReference>
<dbReference type="Pfam" id="PF17862">
    <property type="entry name" value="AAA_lid_3"/>
    <property type="match status" value="1"/>
</dbReference>
<dbReference type="Pfam" id="PF01636">
    <property type="entry name" value="APH"/>
    <property type="match status" value="1"/>
</dbReference>
<dbReference type="AlphaFoldDB" id="A0A2G5HGJ8"/>
<feature type="compositionally biased region" description="Basic and acidic residues" evidence="10">
    <location>
        <begin position="713"/>
        <end position="724"/>
    </location>
</feature>
<dbReference type="InterPro" id="IPR050221">
    <property type="entry name" value="26S_Proteasome_ATPase"/>
</dbReference>
<sequence length="913" mass="102705">MQRVHDHLLLEEEFVENQERIRKAKTANEKSAPASGEGEDRNADERSRVDDMRGSPMGVGNLEELIDDDHAIVSSATGPEYYVSIMSFVDKDLLEPGASILLHHKSVSVVGVLTDDADPAVSVMKLDKAPTESYADIGGLETQIQEVREAVELPLLHPELYEEMGIKPPKGVILYGAPGTGKTLLAKAVANQTSATFLRIVGSELIQKYLGDGPRLVRQLFQVAAENAPSIVFIDEIDAIGTKRYESTSGGEREIQRTMLELLNQLDGFDDRGDVKVIMATNKIETLDPALIRPGRIDRKILFENPDQNTKKKIFTLHTGKMNLAEDVELDEFISQKDDLSGADIRAICSEAGLLALRERRMRVNMADFRAARESVLKTKTEGEPEGLYLYNEKQRLAERHLKFNIPALLEAAAKSIDRSKKDIKSFRKLAEGGFNRVFEVTMKDGFQVIARLPYPSTQPRLLATASEVATMDLVRKYGVPTPMVYGYSTDAKNEVGSEYILMERATGRCLGEVWYEISDKERVKVLGEIVKQEAKMFEIGFPAFGSVFGAADLPEHIGRVEVGTEAGGFCVGPDVSLKNWFGTRSQLGMPRGPALTAQQVLEDGARKEIAWLRAHGKPRLPFDRGYREMFSYDKVDPREHTASLEKFLKIAAYIVPEEDWLDKPVIRHPDLNPNNIFVDDNFNITSIIDWQHATILPLFLHAGIPVAFQNHGDPDSEELKKPELPSNLDELDEDDRKKDLELYRRRHTHFYYVGATATMLDLHYKAMAHDRGLFRKKMYQHAVEPWEGNSILLKANLVMLSKEWDMFATSSGSEDNDQKEISTCPISFDEQDAEETIGKMIEQEDIDRKMQILRDVIEISTDGWASHQRYDDAVAEANHIKVQALSYAESELGRKMTDDHRPFGDFDEEGQS</sequence>
<dbReference type="Pfam" id="PF00004">
    <property type="entry name" value="AAA"/>
    <property type="match status" value="1"/>
</dbReference>
<feature type="region of interest" description="Disordered" evidence="10">
    <location>
        <begin position="894"/>
        <end position="913"/>
    </location>
</feature>
<dbReference type="SUPFAM" id="SSF52540">
    <property type="entry name" value="P-loop containing nucleoside triphosphate hydrolases"/>
    <property type="match status" value="1"/>
</dbReference>
<keyword evidence="5" id="KW-0547">Nucleotide-binding</keyword>
<dbReference type="GO" id="GO:0008233">
    <property type="term" value="F:peptidase activity"/>
    <property type="evidence" value="ECO:0007669"/>
    <property type="project" value="UniProtKB-KW"/>
</dbReference>
<proteinExistence type="inferred from homology"/>
<comment type="caution">
    <text evidence="12">The sequence shown here is derived from an EMBL/GenBank/DDBJ whole genome shotgun (WGS) entry which is preliminary data.</text>
</comment>
<dbReference type="InterPro" id="IPR002575">
    <property type="entry name" value="Aminoglycoside_PTrfase"/>
</dbReference>
<keyword evidence="6" id="KW-0067">ATP-binding</keyword>
<dbReference type="InterPro" id="IPR012340">
    <property type="entry name" value="NA-bd_OB-fold"/>
</dbReference>
<gene>
    <name evidence="12" type="ORF">CB0940_09218</name>
</gene>